<dbReference type="Proteomes" id="UP001153321">
    <property type="component" value="Chromosome 6"/>
</dbReference>
<accession>A0A9P0N8S3</accession>
<gene>
    <name evidence="2" type="ORF">SPLIT_LOCUS11002</name>
</gene>
<proteinExistence type="predicted"/>
<dbReference type="EMBL" id="LR824537">
    <property type="protein sequence ID" value="CAH1645650.1"/>
    <property type="molecule type" value="Genomic_DNA"/>
</dbReference>
<evidence type="ECO:0000256" key="1">
    <source>
        <dbReference type="SAM" id="Phobius"/>
    </source>
</evidence>
<keyword evidence="1" id="KW-1133">Transmembrane helix</keyword>
<name>A0A9P0N8S3_SPOLI</name>
<sequence>MVTSTSLNTWKCLFSMRCLRCESPSFCIHATTSSGLSRFLIELSKEDIMLMICALKLTFAVISASVWMWAKFLKNVFVSGSASKSLKNIRNPFPLEFAFMIAQDFCTLYTSLSDMPDTLFLSSGSPPHHHRFIKSPTPMFSDIERTSLCLTGLRYSFLGFIRCSIQSMVYSFLGRNSYIYLFLTLTHEQRLKDRDRLIV</sequence>
<keyword evidence="1" id="KW-0812">Transmembrane</keyword>
<keyword evidence="1" id="KW-0472">Membrane</keyword>
<protein>
    <submittedName>
        <fullName evidence="2">Uncharacterized protein</fullName>
    </submittedName>
</protein>
<evidence type="ECO:0000313" key="3">
    <source>
        <dbReference type="Proteomes" id="UP001153321"/>
    </source>
</evidence>
<dbReference type="AlphaFoldDB" id="A0A9P0N8S3"/>
<evidence type="ECO:0000313" key="2">
    <source>
        <dbReference type="EMBL" id="CAH1645650.1"/>
    </source>
</evidence>
<feature type="transmembrane region" description="Helical" evidence="1">
    <location>
        <begin position="48"/>
        <end position="70"/>
    </location>
</feature>
<keyword evidence="3" id="KW-1185">Reference proteome</keyword>
<reference evidence="2" key="1">
    <citation type="submission" date="2022-02" db="EMBL/GenBank/DDBJ databases">
        <authorList>
            <person name="King R."/>
        </authorList>
    </citation>
    <scope>NUCLEOTIDE SEQUENCE</scope>
</reference>
<organism evidence="2 3">
    <name type="scientific">Spodoptera littoralis</name>
    <name type="common">Egyptian cotton leafworm</name>
    <dbReference type="NCBI Taxonomy" id="7109"/>
    <lineage>
        <taxon>Eukaryota</taxon>
        <taxon>Metazoa</taxon>
        <taxon>Ecdysozoa</taxon>
        <taxon>Arthropoda</taxon>
        <taxon>Hexapoda</taxon>
        <taxon>Insecta</taxon>
        <taxon>Pterygota</taxon>
        <taxon>Neoptera</taxon>
        <taxon>Endopterygota</taxon>
        <taxon>Lepidoptera</taxon>
        <taxon>Glossata</taxon>
        <taxon>Ditrysia</taxon>
        <taxon>Noctuoidea</taxon>
        <taxon>Noctuidae</taxon>
        <taxon>Amphipyrinae</taxon>
        <taxon>Spodoptera</taxon>
    </lineage>
</organism>